<dbReference type="Proteomes" id="UP000472372">
    <property type="component" value="Chromosome 4"/>
</dbReference>
<dbReference type="EMBL" id="HG992980">
    <property type="protein sequence ID" value="CAE7033944.1"/>
    <property type="molecule type" value="Genomic_DNA"/>
</dbReference>
<dbReference type="PANTHER" id="PTHR38790">
    <property type="entry name" value="2EXR DOMAIN-CONTAINING PROTEIN-RELATED"/>
    <property type="match status" value="1"/>
</dbReference>
<dbReference type="Pfam" id="PF24864">
    <property type="entry name" value="DUF7730"/>
    <property type="match status" value="1"/>
</dbReference>
<proteinExistence type="predicted"/>
<evidence type="ECO:0000259" key="1">
    <source>
        <dbReference type="Pfam" id="PF24864"/>
    </source>
</evidence>
<dbReference type="PANTHER" id="PTHR38790:SF9">
    <property type="entry name" value="F-BOX DOMAIN-CONTAINING PROTEIN"/>
    <property type="match status" value="1"/>
</dbReference>
<dbReference type="InterPro" id="IPR056632">
    <property type="entry name" value="DUF7730"/>
</dbReference>
<organism evidence="2 3">
    <name type="scientific">Pyrenophora teres f. teres</name>
    <dbReference type="NCBI Taxonomy" id="97479"/>
    <lineage>
        <taxon>Eukaryota</taxon>
        <taxon>Fungi</taxon>
        <taxon>Dikarya</taxon>
        <taxon>Ascomycota</taxon>
        <taxon>Pezizomycotina</taxon>
        <taxon>Dothideomycetes</taxon>
        <taxon>Pleosporomycetidae</taxon>
        <taxon>Pleosporales</taxon>
        <taxon>Pleosporineae</taxon>
        <taxon>Pleosporaceae</taxon>
        <taxon>Pyrenophora</taxon>
    </lineage>
</organism>
<accession>A0A6S6W1M2</accession>
<feature type="domain" description="DUF7730" evidence="1">
    <location>
        <begin position="1"/>
        <end position="216"/>
    </location>
</feature>
<evidence type="ECO:0000313" key="2">
    <source>
        <dbReference type="EMBL" id="CAE7033944.1"/>
    </source>
</evidence>
<reference evidence="2" key="1">
    <citation type="submission" date="2021-02" db="EMBL/GenBank/DDBJ databases">
        <authorList>
            <person name="Syme A R."/>
            <person name="Syme A R."/>
            <person name="Moolhuijzen P."/>
        </authorList>
    </citation>
    <scope>NUCLEOTIDE SEQUENCE</scope>
    <source>
        <strain evidence="2">W1-1</strain>
    </source>
</reference>
<sequence>MTKLPLELRRMIYEEALREDSIHLSLLQGQLNARRCNIHCCSCYISPFRKEKTLHMALPLLRTCRRIYSEAVEYLYKSNHFFISTDLEDYPTTGYLSYFFLPQRMAQVTNLSIHWDLDHQQYFQVDLMRERHRCEWFRSWEALSRLTGLRRLHIKLYFCLDLWEHCYGTFWTQNSRELLEPIKKITAPRDFVITLPNWKCSTKIDVGNSRCVFKLPERDSSDNDEGSI</sequence>
<gene>
    <name evidence="2" type="ORF">PTTW11_05313</name>
</gene>
<protein>
    <recommendedName>
        <fullName evidence="1">DUF7730 domain-containing protein</fullName>
    </recommendedName>
</protein>
<evidence type="ECO:0000313" key="3">
    <source>
        <dbReference type="Proteomes" id="UP000472372"/>
    </source>
</evidence>
<name>A0A6S6W1M2_9PLEO</name>
<dbReference type="AlphaFoldDB" id="A0A6S6W1M2"/>